<name>A0A222VJX7_9PSEU</name>
<dbReference type="PANTHER" id="PTHR37042:SF4">
    <property type="entry name" value="OUTER MEMBRANE PROTEIN RV1973"/>
    <property type="match status" value="1"/>
</dbReference>
<reference evidence="5 6" key="1">
    <citation type="submission" date="2016-10" db="EMBL/GenBank/DDBJ databases">
        <authorList>
            <person name="de Groot N.N."/>
        </authorList>
    </citation>
    <scope>NUCLEOTIDE SEQUENCE [LARGE SCALE GENOMIC DNA]</scope>
    <source>
        <strain evidence="5 6">CGMCC 4.5506</strain>
    </source>
</reference>
<feature type="compositionally biased region" description="Gly residues" evidence="3">
    <location>
        <begin position="325"/>
        <end position="335"/>
    </location>
</feature>
<feature type="transmembrane region" description="Helical" evidence="4">
    <location>
        <begin position="149"/>
        <end position="170"/>
    </location>
</feature>
<feature type="compositionally biased region" description="Pro residues" evidence="3">
    <location>
        <begin position="1"/>
        <end position="14"/>
    </location>
</feature>
<dbReference type="GO" id="GO:0016020">
    <property type="term" value="C:membrane"/>
    <property type="evidence" value="ECO:0007669"/>
    <property type="project" value="UniProtKB-SubCell"/>
</dbReference>
<organism evidence="5 6">
    <name type="scientific">Prauserella marina</name>
    <dbReference type="NCBI Taxonomy" id="530584"/>
    <lineage>
        <taxon>Bacteria</taxon>
        <taxon>Bacillati</taxon>
        <taxon>Actinomycetota</taxon>
        <taxon>Actinomycetes</taxon>
        <taxon>Pseudonocardiales</taxon>
        <taxon>Pseudonocardiaceae</taxon>
        <taxon>Prauserella</taxon>
    </lineage>
</organism>
<evidence type="ECO:0000256" key="2">
    <source>
        <dbReference type="ARBA" id="ARBA00023136"/>
    </source>
</evidence>
<accession>A0A222VJX7</accession>
<keyword evidence="6" id="KW-1185">Reference proteome</keyword>
<evidence type="ECO:0000313" key="5">
    <source>
        <dbReference type="EMBL" id="SDC75379.1"/>
    </source>
</evidence>
<feature type="compositionally biased region" description="Pro residues" evidence="3">
    <location>
        <begin position="56"/>
        <end position="70"/>
    </location>
</feature>
<dbReference type="EMBL" id="FMZE01000003">
    <property type="protein sequence ID" value="SDC75379.1"/>
    <property type="molecule type" value="Genomic_DNA"/>
</dbReference>
<evidence type="ECO:0000256" key="3">
    <source>
        <dbReference type="SAM" id="MobiDB-lite"/>
    </source>
</evidence>
<dbReference type="Proteomes" id="UP000199494">
    <property type="component" value="Unassembled WGS sequence"/>
</dbReference>
<protein>
    <submittedName>
        <fullName evidence="5">Mce-associated membrane protein</fullName>
    </submittedName>
</protein>
<evidence type="ECO:0000256" key="1">
    <source>
        <dbReference type="ARBA" id="ARBA00004370"/>
    </source>
</evidence>
<dbReference type="KEGG" id="pmad:BAY61_02690"/>
<proteinExistence type="predicted"/>
<dbReference type="PANTHER" id="PTHR37042">
    <property type="entry name" value="OUTER MEMBRANE PROTEIN RV1973"/>
    <property type="match status" value="1"/>
</dbReference>
<feature type="region of interest" description="Disordered" evidence="3">
    <location>
        <begin position="1"/>
        <end position="145"/>
    </location>
</feature>
<evidence type="ECO:0000256" key="4">
    <source>
        <dbReference type="SAM" id="Phobius"/>
    </source>
</evidence>
<dbReference type="STRING" id="530584.SAMN05421630_103494"/>
<feature type="compositionally biased region" description="Acidic residues" evidence="3">
    <location>
        <begin position="71"/>
        <end position="88"/>
    </location>
</feature>
<comment type="subcellular location">
    <subcellularLocation>
        <location evidence="1">Membrane</location>
    </subcellularLocation>
</comment>
<feature type="compositionally biased region" description="Basic residues" evidence="3">
    <location>
        <begin position="92"/>
        <end position="102"/>
    </location>
</feature>
<keyword evidence="2 4" id="KW-0472">Membrane</keyword>
<feature type="region of interest" description="Disordered" evidence="3">
    <location>
        <begin position="308"/>
        <end position="335"/>
    </location>
</feature>
<keyword evidence="4" id="KW-0812">Transmembrane</keyword>
<feature type="compositionally biased region" description="Basic and acidic residues" evidence="3">
    <location>
        <begin position="33"/>
        <end position="42"/>
    </location>
</feature>
<keyword evidence="4" id="KW-1133">Transmembrane helix</keyword>
<sequence length="335" mass="35845">MPSSPRMPQPPRPSGRPRVAGLRKPASPSPAPREQDTDRFDDATQVTDVGSDPTAVPAPEPTDPPPVDQEPPPEPEAELETEAEDDDEPKAAKPRPGPRRKVRDTGTPKPASQDDVTATVSAVEPSRARRFPVRGAGDRKTKGHKGNRGYALVAVLLVLALAFGGLAFFFNMRQSEAETAAGNAALVDVQGTTQVKEAMGTAAERLFSIDYNDIGKTEQAADQLLVNDEVKKKYQALMGEVKRVAPEQKIVVTVKTTRSAVLMLNDDRAKVMVYIDQTATRTEDNQTSAGSAALWFTSEKRDGEWKVTDMDTYAAGQPAPTPGPAGQGGQPPAGN</sequence>
<gene>
    <name evidence="5" type="ORF">SAMN05421630_103494</name>
</gene>
<evidence type="ECO:0000313" key="6">
    <source>
        <dbReference type="Proteomes" id="UP000199494"/>
    </source>
</evidence>
<dbReference type="AlphaFoldDB" id="A0A222VJX7"/>